<reference evidence="12" key="2">
    <citation type="submission" date="2015-01" db="EMBL/GenBank/DDBJ databases">
        <title>Evolutionary Origins and Diversification of the Mycorrhizal Mutualists.</title>
        <authorList>
            <consortium name="DOE Joint Genome Institute"/>
            <consortium name="Mycorrhizal Genomics Consortium"/>
            <person name="Kohler A."/>
            <person name="Kuo A."/>
            <person name="Nagy L.G."/>
            <person name="Floudas D."/>
            <person name="Copeland A."/>
            <person name="Barry K.W."/>
            <person name="Cichocki N."/>
            <person name="Veneault-Fourrey C."/>
            <person name="LaButti K."/>
            <person name="Lindquist E.A."/>
            <person name="Lipzen A."/>
            <person name="Lundell T."/>
            <person name="Morin E."/>
            <person name="Murat C."/>
            <person name="Riley R."/>
            <person name="Ohm R."/>
            <person name="Sun H."/>
            <person name="Tunlid A."/>
            <person name="Henrissat B."/>
            <person name="Grigoriev I.V."/>
            <person name="Hibbett D.S."/>
            <person name="Martin F."/>
        </authorList>
    </citation>
    <scope>NUCLEOTIDE SEQUENCE [LARGE SCALE GENOMIC DNA]</scope>
    <source>
        <strain evidence="12">F 1598</strain>
    </source>
</reference>
<dbReference type="STRING" id="765440.A0A0C3BDC5"/>
<dbReference type="GO" id="GO:0004497">
    <property type="term" value="F:monooxygenase activity"/>
    <property type="evidence" value="ECO:0007669"/>
    <property type="project" value="UniProtKB-KW"/>
</dbReference>
<evidence type="ECO:0000256" key="7">
    <source>
        <dbReference type="ARBA" id="ARBA00023004"/>
    </source>
</evidence>
<evidence type="ECO:0000256" key="8">
    <source>
        <dbReference type="ARBA" id="ARBA00023033"/>
    </source>
</evidence>
<dbReference type="GO" id="GO:0005506">
    <property type="term" value="F:iron ion binding"/>
    <property type="evidence" value="ECO:0007669"/>
    <property type="project" value="InterPro"/>
</dbReference>
<dbReference type="InterPro" id="IPR036396">
    <property type="entry name" value="Cyt_P450_sf"/>
</dbReference>
<feature type="non-terminal residue" evidence="11">
    <location>
        <position position="1"/>
    </location>
</feature>
<organism evidence="11 12">
    <name type="scientific">Piloderma croceum (strain F 1598)</name>
    <dbReference type="NCBI Taxonomy" id="765440"/>
    <lineage>
        <taxon>Eukaryota</taxon>
        <taxon>Fungi</taxon>
        <taxon>Dikarya</taxon>
        <taxon>Basidiomycota</taxon>
        <taxon>Agaricomycotina</taxon>
        <taxon>Agaricomycetes</taxon>
        <taxon>Agaricomycetidae</taxon>
        <taxon>Atheliales</taxon>
        <taxon>Atheliaceae</taxon>
        <taxon>Piloderma</taxon>
    </lineage>
</organism>
<keyword evidence="12" id="KW-1185">Reference proteome</keyword>
<dbReference type="InParanoid" id="A0A0C3BDC5"/>
<keyword evidence="5 9" id="KW-0479">Metal-binding</keyword>
<accession>A0A0C3BDC5</accession>
<evidence type="ECO:0000256" key="3">
    <source>
        <dbReference type="ARBA" id="ARBA00010617"/>
    </source>
</evidence>
<evidence type="ECO:0000256" key="10">
    <source>
        <dbReference type="RuleBase" id="RU000461"/>
    </source>
</evidence>
<dbReference type="Pfam" id="PF00067">
    <property type="entry name" value="p450"/>
    <property type="match status" value="1"/>
</dbReference>
<keyword evidence="4 9" id="KW-0349">Heme</keyword>
<feature type="binding site" description="axial binding residue" evidence="9">
    <location>
        <position position="60"/>
    </location>
    <ligand>
        <name>heme</name>
        <dbReference type="ChEBI" id="CHEBI:30413"/>
    </ligand>
    <ligandPart>
        <name>Fe</name>
        <dbReference type="ChEBI" id="CHEBI:18248"/>
    </ligandPart>
</feature>
<evidence type="ECO:0000256" key="9">
    <source>
        <dbReference type="PIRSR" id="PIRSR602401-1"/>
    </source>
</evidence>
<dbReference type="PROSITE" id="PS00086">
    <property type="entry name" value="CYTOCHROME_P450"/>
    <property type="match status" value="1"/>
</dbReference>
<dbReference type="SUPFAM" id="SSF48264">
    <property type="entry name" value="Cytochrome P450"/>
    <property type="match status" value="1"/>
</dbReference>
<evidence type="ECO:0008006" key="13">
    <source>
        <dbReference type="Google" id="ProtNLM"/>
    </source>
</evidence>
<dbReference type="OrthoDB" id="2789670at2759"/>
<keyword evidence="6 10" id="KW-0560">Oxidoreductase</keyword>
<dbReference type="EMBL" id="KN833048">
    <property type="protein sequence ID" value="KIM75292.1"/>
    <property type="molecule type" value="Genomic_DNA"/>
</dbReference>
<dbReference type="Proteomes" id="UP000054166">
    <property type="component" value="Unassembled WGS sequence"/>
</dbReference>
<evidence type="ECO:0000256" key="6">
    <source>
        <dbReference type="ARBA" id="ARBA00023002"/>
    </source>
</evidence>
<proteinExistence type="inferred from homology"/>
<dbReference type="PANTHER" id="PTHR46300:SF1">
    <property type="entry name" value="P450, PUTATIVE (EUROFUNG)-RELATED"/>
    <property type="match status" value="1"/>
</dbReference>
<comment type="cofactor">
    <cofactor evidence="1 9">
        <name>heme</name>
        <dbReference type="ChEBI" id="CHEBI:30413"/>
    </cofactor>
</comment>
<protein>
    <recommendedName>
        <fullName evidence="13">Cytochrome P450</fullName>
    </recommendedName>
</protein>
<dbReference type="InterPro" id="IPR002401">
    <property type="entry name" value="Cyt_P450_E_grp-I"/>
</dbReference>
<evidence type="ECO:0000313" key="11">
    <source>
        <dbReference type="EMBL" id="KIM75292.1"/>
    </source>
</evidence>
<dbReference type="InterPro" id="IPR001128">
    <property type="entry name" value="Cyt_P450"/>
</dbReference>
<dbReference type="Gene3D" id="1.10.630.10">
    <property type="entry name" value="Cytochrome P450"/>
    <property type="match status" value="1"/>
</dbReference>
<evidence type="ECO:0000256" key="2">
    <source>
        <dbReference type="ARBA" id="ARBA00005179"/>
    </source>
</evidence>
<evidence type="ECO:0000313" key="12">
    <source>
        <dbReference type="Proteomes" id="UP000054166"/>
    </source>
</evidence>
<dbReference type="GO" id="GO:0016705">
    <property type="term" value="F:oxidoreductase activity, acting on paired donors, with incorporation or reduction of molecular oxygen"/>
    <property type="evidence" value="ECO:0007669"/>
    <property type="project" value="InterPro"/>
</dbReference>
<dbReference type="PRINTS" id="PR00463">
    <property type="entry name" value="EP450I"/>
</dbReference>
<comment type="similarity">
    <text evidence="3 10">Belongs to the cytochrome P450 family.</text>
</comment>
<evidence type="ECO:0000256" key="4">
    <source>
        <dbReference type="ARBA" id="ARBA00022617"/>
    </source>
</evidence>
<gene>
    <name evidence="11" type="ORF">PILCRDRAFT_79129</name>
</gene>
<sequence>QRNYCIPAGASVVGNHWSVSLDPAVYPNPHKFDPQRWLTEDGRIRHDLKPPQFGFGRRICPGQYVADRSVFINTLLHLWAFRISELSSAPLDVLAFFDAMNTHPLPFQVKFEPRVKAAELEAILANYHAG</sequence>
<keyword evidence="8 10" id="KW-0503">Monooxygenase</keyword>
<reference evidence="11 12" key="1">
    <citation type="submission" date="2014-04" db="EMBL/GenBank/DDBJ databases">
        <authorList>
            <consortium name="DOE Joint Genome Institute"/>
            <person name="Kuo A."/>
            <person name="Tarkka M."/>
            <person name="Buscot F."/>
            <person name="Kohler A."/>
            <person name="Nagy L.G."/>
            <person name="Floudas D."/>
            <person name="Copeland A."/>
            <person name="Barry K.W."/>
            <person name="Cichocki N."/>
            <person name="Veneault-Fourrey C."/>
            <person name="LaButti K."/>
            <person name="Lindquist E.A."/>
            <person name="Lipzen A."/>
            <person name="Lundell T."/>
            <person name="Morin E."/>
            <person name="Murat C."/>
            <person name="Sun H."/>
            <person name="Tunlid A."/>
            <person name="Henrissat B."/>
            <person name="Grigoriev I.V."/>
            <person name="Hibbett D.S."/>
            <person name="Martin F."/>
            <person name="Nordberg H.P."/>
            <person name="Cantor M.N."/>
            <person name="Hua S.X."/>
        </authorList>
    </citation>
    <scope>NUCLEOTIDE SEQUENCE [LARGE SCALE GENOMIC DNA]</scope>
    <source>
        <strain evidence="11 12">F 1598</strain>
    </source>
</reference>
<evidence type="ECO:0000256" key="5">
    <source>
        <dbReference type="ARBA" id="ARBA00022723"/>
    </source>
</evidence>
<evidence type="ECO:0000256" key="1">
    <source>
        <dbReference type="ARBA" id="ARBA00001971"/>
    </source>
</evidence>
<dbReference type="GO" id="GO:0020037">
    <property type="term" value="F:heme binding"/>
    <property type="evidence" value="ECO:0007669"/>
    <property type="project" value="InterPro"/>
</dbReference>
<dbReference type="AlphaFoldDB" id="A0A0C3BDC5"/>
<dbReference type="HOGENOM" id="CLU_001570_20_2_1"/>
<name>A0A0C3BDC5_PILCF</name>
<dbReference type="InterPro" id="IPR017972">
    <property type="entry name" value="Cyt_P450_CS"/>
</dbReference>
<comment type="pathway">
    <text evidence="2">Secondary metabolite biosynthesis.</text>
</comment>
<dbReference type="PANTHER" id="PTHR46300">
    <property type="entry name" value="P450, PUTATIVE (EUROFUNG)-RELATED-RELATED"/>
    <property type="match status" value="1"/>
</dbReference>
<dbReference type="InterPro" id="IPR050364">
    <property type="entry name" value="Cytochrome_P450_fung"/>
</dbReference>
<keyword evidence="7 9" id="KW-0408">Iron</keyword>